<gene>
    <name evidence="1" type="ORF">QFC21_003231</name>
</gene>
<protein>
    <submittedName>
        <fullName evidence="1">Uncharacterized protein</fullName>
    </submittedName>
</protein>
<proteinExistence type="predicted"/>
<reference evidence="1" key="1">
    <citation type="submission" date="2023-04" db="EMBL/GenBank/DDBJ databases">
        <title>Draft Genome sequencing of Naganishia species isolated from polar environments using Oxford Nanopore Technology.</title>
        <authorList>
            <person name="Leo P."/>
            <person name="Venkateswaran K."/>
        </authorList>
    </citation>
    <scope>NUCLEOTIDE SEQUENCE</scope>
    <source>
        <strain evidence="1">MNA-CCFEE 5423</strain>
    </source>
</reference>
<accession>A0ACC2VTC4</accession>
<name>A0ACC2VTC4_9TREE</name>
<evidence type="ECO:0000313" key="2">
    <source>
        <dbReference type="Proteomes" id="UP001227268"/>
    </source>
</evidence>
<dbReference type="Proteomes" id="UP001227268">
    <property type="component" value="Unassembled WGS sequence"/>
</dbReference>
<comment type="caution">
    <text evidence="1">The sequence shown here is derived from an EMBL/GenBank/DDBJ whole genome shotgun (WGS) entry which is preliminary data.</text>
</comment>
<sequence>MSQSDLADTLSGISIIDNAGGELTSWMEQYGSITDFLQSKYGVDSTFSRGDKKEGGAQPGSDWAAIETLANLAPIICVSDGVNIRQGIKVKFVVDEEKSDEWHTIQYTMDGIRVDSKLRRSKAIAWPDRYDPVYRLKQAGKQAPERYWWYWERVDFGDGDLICQLWVSRSCEKAPPRDDSDHMIHQITLLAPDEETGPRELRFANCLRRLPSPPCVVIKGIHVVEVN</sequence>
<evidence type="ECO:0000313" key="1">
    <source>
        <dbReference type="EMBL" id="KAJ9101891.1"/>
    </source>
</evidence>
<keyword evidence="2" id="KW-1185">Reference proteome</keyword>
<dbReference type="EMBL" id="JASBWT010000009">
    <property type="protein sequence ID" value="KAJ9101891.1"/>
    <property type="molecule type" value="Genomic_DNA"/>
</dbReference>
<organism evidence="1 2">
    <name type="scientific">Naganishia friedmannii</name>
    <dbReference type="NCBI Taxonomy" id="89922"/>
    <lineage>
        <taxon>Eukaryota</taxon>
        <taxon>Fungi</taxon>
        <taxon>Dikarya</taxon>
        <taxon>Basidiomycota</taxon>
        <taxon>Agaricomycotina</taxon>
        <taxon>Tremellomycetes</taxon>
        <taxon>Filobasidiales</taxon>
        <taxon>Filobasidiaceae</taxon>
        <taxon>Naganishia</taxon>
    </lineage>
</organism>